<evidence type="ECO:0000313" key="4">
    <source>
        <dbReference type="EMBL" id="CAG2217153.1"/>
    </source>
</evidence>
<keyword evidence="5" id="KW-1185">Reference proteome</keyword>
<organism evidence="4 5">
    <name type="scientific">Mytilus edulis</name>
    <name type="common">Blue mussel</name>
    <dbReference type="NCBI Taxonomy" id="6550"/>
    <lineage>
        <taxon>Eukaryota</taxon>
        <taxon>Metazoa</taxon>
        <taxon>Spiralia</taxon>
        <taxon>Lophotrochozoa</taxon>
        <taxon>Mollusca</taxon>
        <taxon>Bivalvia</taxon>
        <taxon>Autobranchia</taxon>
        <taxon>Pteriomorphia</taxon>
        <taxon>Mytilida</taxon>
        <taxon>Mytiloidea</taxon>
        <taxon>Mytilidae</taxon>
        <taxon>Mytilinae</taxon>
        <taxon>Mytilus</taxon>
    </lineage>
</organism>
<comment type="caution">
    <text evidence="4">The sequence shown here is derived from an EMBL/GenBank/DDBJ whole genome shotgun (WGS) entry which is preliminary data.</text>
</comment>
<evidence type="ECO:0000313" key="5">
    <source>
        <dbReference type="Proteomes" id="UP000683360"/>
    </source>
</evidence>
<dbReference type="Proteomes" id="UP000683360">
    <property type="component" value="Unassembled WGS sequence"/>
</dbReference>
<dbReference type="Pfam" id="PF00501">
    <property type="entry name" value="AMP-binding"/>
    <property type="match status" value="1"/>
</dbReference>
<proteinExistence type="predicted"/>
<dbReference type="OrthoDB" id="416786at2759"/>
<dbReference type="InterPro" id="IPR000873">
    <property type="entry name" value="AMP-dep_synth/lig_dom"/>
</dbReference>
<protein>
    <recommendedName>
        <fullName evidence="3">AMP-dependent synthetase/ligase domain-containing protein</fullName>
    </recommendedName>
</protein>
<dbReference type="PANTHER" id="PTHR44845:SF6">
    <property type="entry name" value="BETA-ALANINE-ACTIVATING ENZYME"/>
    <property type="match status" value="1"/>
</dbReference>
<dbReference type="PANTHER" id="PTHR44845">
    <property type="entry name" value="CARRIER DOMAIN-CONTAINING PROTEIN"/>
    <property type="match status" value="1"/>
</dbReference>
<dbReference type="SUPFAM" id="SSF56801">
    <property type="entry name" value="Acetyl-CoA synthetase-like"/>
    <property type="match status" value="1"/>
</dbReference>
<evidence type="ECO:0000256" key="2">
    <source>
        <dbReference type="ARBA" id="ARBA00022553"/>
    </source>
</evidence>
<name>A0A8S3S8X0_MYTED</name>
<evidence type="ECO:0000259" key="3">
    <source>
        <dbReference type="Pfam" id="PF00501"/>
    </source>
</evidence>
<accession>A0A8S3S8X0</accession>
<gene>
    <name evidence="4" type="ORF">MEDL_30842</name>
</gene>
<dbReference type="EMBL" id="CAJPWZ010001504">
    <property type="protein sequence ID" value="CAG2217153.1"/>
    <property type="molecule type" value="Genomic_DNA"/>
</dbReference>
<dbReference type="InterPro" id="IPR042099">
    <property type="entry name" value="ANL_N_sf"/>
</dbReference>
<keyword evidence="2" id="KW-0597">Phosphoprotein</keyword>
<feature type="domain" description="AMP-dependent synthetase/ligase" evidence="3">
    <location>
        <begin position="17"/>
        <end position="131"/>
    </location>
</feature>
<reference evidence="4" key="1">
    <citation type="submission" date="2021-03" db="EMBL/GenBank/DDBJ databases">
        <authorList>
            <person name="Bekaert M."/>
        </authorList>
    </citation>
    <scope>NUCLEOTIDE SEQUENCE</scope>
</reference>
<sequence length="221" mass="24938">MSTGTTYAQQGLLHQMFSRQAKATPENVAVVEESGKDIKFRNLDENSDKLGKHLVYNGVTPNACVGIYLDKSIEYTTAYIAILKAGAAYLPLDVAYPQSMLKSVLEDAKPKAVITVKDLAHNLAGNEPNSKLCTKYPSLDFPSSIMENFMEFHGIFFHGIPWSIGTCFPWKSMENKKRKKEIIFPSETFSMEFHGNIFHDVFPWNSMEIFPSFPFKMNCSN</sequence>
<evidence type="ECO:0000256" key="1">
    <source>
        <dbReference type="ARBA" id="ARBA00022450"/>
    </source>
</evidence>
<dbReference type="Gene3D" id="3.40.50.12780">
    <property type="entry name" value="N-terminal domain of ligase-like"/>
    <property type="match status" value="1"/>
</dbReference>
<dbReference type="AlphaFoldDB" id="A0A8S3S8X0"/>
<keyword evidence="1" id="KW-0596">Phosphopantetheine</keyword>